<reference evidence="4 6" key="3">
    <citation type="submission" date="2016-10" db="EMBL/GenBank/DDBJ databases">
        <authorList>
            <person name="Varghese N."/>
            <person name="Submissions S."/>
        </authorList>
    </citation>
    <scope>NUCLEOTIDE SEQUENCE [LARGE SCALE GENOMIC DNA]</scope>
    <source>
        <strain evidence="4 6">CGMCC 1.7071</strain>
    </source>
</reference>
<reference evidence="5" key="1">
    <citation type="submission" date="2016-10" db="EMBL/GenBank/DDBJ databases">
        <authorList>
            <person name="Wibberg D."/>
        </authorList>
    </citation>
    <scope>NUCLEOTIDE SEQUENCE [LARGE SCALE GENOMIC DNA]</scope>
</reference>
<evidence type="ECO:0000313" key="6">
    <source>
        <dbReference type="Proteomes" id="UP000198939"/>
    </source>
</evidence>
<dbReference type="EMBL" id="FNXB01000017">
    <property type="protein sequence ID" value="SEH98602.1"/>
    <property type="molecule type" value="Genomic_DNA"/>
</dbReference>
<feature type="coiled-coil region" evidence="1">
    <location>
        <begin position="109"/>
        <end position="139"/>
    </location>
</feature>
<dbReference type="Proteomes" id="UP000183063">
    <property type="component" value="Unassembled WGS sequence"/>
</dbReference>
<evidence type="ECO:0000313" key="3">
    <source>
        <dbReference type="EMBL" id="SEH98602.1"/>
    </source>
</evidence>
<dbReference type="Proteomes" id="UP000198939">
    <property type="component" value="Unassembled WGS sequence"/>
</dbReference>
<evidence type="ECO:0000313" key="5">
    <source>
        <dbReference type="Proteomes" id="UP000183063"/>
    </source>
</evidence>
<feature type="region of interest" description="Disordered" evidence="2">
    <location>
        <begin position="1"/>
        <end position="68"/>
    </location>
</feature>
<reference evidence="3" key="2">
    <citation type="submission" date="2016-10" db="EMBL/GenBank/DDBJ databases">
        <authorList>
            <person name="de Groot N.N."/>
        </authorList>
    </citation>
    <scope>NUCLEOTIDE SEQUENCE [LARGE SCALE GENOMIC DNA]</scope>
    <source>
        <strain evidence="3">CCBAU85039</strain>
    </source>
</reference>
<sequence length="148" mass="16165">MADENNPDLIAEVVKNDAPVKTPASSKKQRAPRRQKTAVVPVQSSKATSAKTPTVKPGKRGEQDRAGKLKSIATKVTEGASTLNSTIKSAGRKKAAKHIEQTAKSSVLAIDEMADLVQLEEENQRLRRTLAEKLRKENSELRKRLGLD</sequence>
<evidence type="ECO:0000256" key="1">
    <source>
        <dbReference type="SAM" id="Coils"/>
    </source>
</evidence>
<proteinExistence type="predicted"/>
<feature type="compositionally biased region" description="Basic residues" evidence="2">
    <location>
        <begin position="27"/>
        <end position="36"/>
    </location>
</feature>
<organism evidence="3 5">
    <name type="scientific">Rhizobium tibeticum</name>
    <dbReference type="NCBI Taxonomy" id="501024"/>
    <lineage>
        <taxon>Bacteria</taxon>
        <taxon>Pseudomonadati</taxon>
        <taxon>Pseudomonadota</taxon>
        <taxon>Alphaproteobacteria</taxon>
        <taxon>Hyphomicrobiales</taxon>
        <taxon>Rhizobiaceae</taxon>
        <taxon>Rhizobium/Agrobacterium group</taxon>
        <taxon>Rhizobium</taxon>
    </lineage>
</organism>
<evidence type="ECO:0000313" key="4">
    <source>
        <dbReference type="EMBL" id="SEO44070.1"/>
    </source>
</evidence>
<dbReference type="STRING" id="501024.RTCCBAU85039_3505"/>
<accession>A0A1H8PQ37</accession>
<dbReference type="OrthoDB" id="8453701at2"/>
<dbReference type="AlphaFoldDB" id="A0A1H8PQ37"/>
<keyword evidence="6" id="KW-1185">Reference proteome</keyword>
<evidence type="ECO:0000256" key="2">
    <source>
        <dbReference type="SAM" id="MobiDB-lite"/>
    </source>
</evidence>
<feature type="compositionally biased region" description="Polar residues" evidence="2">
    <location>
        <begin position="42"/>
        <end position="52"/>
    </location>
</feature>
<gene>
    <name evidence="3" type="ORF">RTCCBAU85039_3505</name>
    <name evidence="4" type="ORF">SAMN05216228_101766</name>
</gene>
<dbReference type="RefSeq" id="WP_072377160.1">
    <property type="nucleotide sequence ID" value="NZ_FNXB01000017.1"/>
</dbReference>
<dbReference type="EMBL" id="FOCV01000017">
    <property type="protein sequence ID" value="SEO44070.1"/>
    <property type="molecule type" value="Genomic_DNA"/>
</dbReference>
<name>A0A1H8PQ37_9HYPH</name>
<protein>
    <submittedName>
        <fullName evidence="4">Transposase</fullName>
    </submittedName>
</protein>
<keyword evidence="1" id="KW-0175">Coiled coil</keyword>